<dbReference type="OrthoDB" id="1915375at2759"/>
<evidence type="ECO:0000256" key="4">
    <source>
        <dbReference type="PROSITE-ProRule" id="PRU00464"/>
    </source>
</evidence>
<dbReference type="Pfam" id="PF11969">
    <property type="entry name" value="DcpS_C"/>
    <property type="match status" value="1"/>
</dbReference>
<organism evidence="6 8">
    <name type="scientific">Vanilla planifolia</name>
    <name type="common">Vanilla</name>
    <dbReference type="NCBI Taxonomy" id="51239"/>
    <lineage>
        <taxon>Eukaryota</taxon>
        <taxon>Viridiplantae</taxon>
        <taxon>Streptophyta</taxon>
        <taxon>Embryophyta</taxon>
        <taxon>Tracheophyta</taxon>
        <taxon>Spermatophyta</taxon>
        <taxon>Magnoliopsida</taxon>
        <taxon>Liliopsida</taxon>
        <taxon>Asparagales</taxon>
        <taxon>Orchidaceae</taxon>
        <taxon>Vanilloideae</taxon>
        <taxon>Vanilleae</taxon>
        <taxon>Vanilla</taxon>
    </lineage>
</organism>
<dbReference type="PROSITE" id="PS51084">
    <property type="entry name" value="HIT_2"/>
    <property type="match status" value="1"/>
</dbReference>
<evidence type="ECO:0000313" key="9">
    <source>
        <dbReference type="Proteomes" id="UP000639772"/>
    </source>
</evidence>
<keyword evidence="8" id="KW-1185">Reference proteome</keyword>
<evidence type="ECO:0000256" key="1">
    <source>
        <dbReference type="ARBA" id="ARBA00022741"/>
    </source>
</evidence>
<dbReference type="InterPro" id="IPR001310">
    <property type="entry name" value="Histidine_triad_HIT"/>
</dbReference>
<evidence type="ECO:0000313" key="8">
    <source>
        <dbReference type="Proteomes" id="UP000636800"/>
    </source>
</evidence>
<dbReference type="Gene3D" id="3.30.428.10">
    <property type="entry name" value="HIT-like"/>
    <property type="match status" value="1"/>
</dbReference>
<keyword evidence="2" id="KW-0378">Hydrolase</keyword>
<evidence type="ECO:0000313" key="7">
    <source>
        <dbReference type="EMBL" id="KAG0462188.1"/>
    </source>
</evidence>
<dbReference type="AlphaFoldDB" id="A0A835P949"/>
<dbReference type="PRINTS" id="PR00332">
    <property type="entry name" value="HISTRIAD"/>
</dbReference>
<dbReference type="GO" id="GO:0000166">
    <property type="term" value="F:nucleotide binding"/>
    <property type="evidence" value="ECO:0007669"/>
    <property type="project" value="UniProtKB-KW"/>
</dbReference>
<protein>
    <recommendedName>
        <fullName evidence="5">HIT domain-containing protein</fullName>
    </recommendedName>
</protein>
<comment type="caution">
    <text evidence="6">The sequence shown here is derived from an EMBL/GenBank/DDBJ whole genome shotgun (WGS) entry which is preliminary data.</text>
</comment>
<dbReference type="Proteomes" id="UP000639772">
    <property type="component" value="Chromosome 11"/>
</dbReference>
<feature type="domain" description="HIT" evidence="5">
    <location>
        <begin position="9"/>
        <end position="121"/>
    </location>
</feature>
<dbReference type="InterPro" id="IPR036265">
    <property type="entry name" value="HIT-like_sf"/>
</dbReference>
<evidence type="ECO:0000256" key="2">
    <source>
        <dbReference type="ARBA" id="ARBA00022801"/>
    </source>
</evidence>
<evidence type="ECO:0000259" key="5">
    <source>
        <dbReference type="PROSITE" id="PS51084"/>
    </source>
</evidence>
<dbReference type="EMBL" id="JADCNL010000195">
    <property type="protein sequence ID" value="KAG0449315.1"/>
    <property type="molecule type" value="Genomic_DNA"/>
</dbReference>
<sequence>MARSAKPCPFCQLARCSTGMPLLHADDRVVAFPDINPSALRHFLVIPIEHIPTVTNLHRRTEDFQLVNHMLDVGRSLLQTDAPESKLYRFGFHKPPFNSVNHLHLHCFALPFIPRWKNLKYLSFGPLGGFIEAEKLLEEIKPSES</sequence>
<proteinExistence type="predicted"/>
<accession>A0A835P949</accession>
<dbReference type="EMBL" id="JADCNM010000011">
    <property type="protein sequence ID" value="KAG0462188.1"/>
    <property type="molecule type" value="Genomic_DNA"/>
</dbReference>
<dbReference type="Proteomes" id="UP000636800">
    <property type="component" value="Unassembled WGS sequence"/>
</dbReference>
<dbReference type="PANTHER" id="PTHR12486">
    <property type="entry name" value="APRATAXIN-RELATED"/>
    <property type="match status" value="1"/>
</dbReference>
<dbReference type="GO" id="GO:0047627">
    <property type="term" value="F:adenylylsulfatase activity"/>
    <property type="evidence" value="ECO:0007669"/>
    <property type="project" value="UniProtKB-ARBA"/>
</dbReference>
<dbReference type="PANTHER" id="PTHR12486:SF5">
    <property type="entry name" value="ADENOSINE 5'-MONOPHOSPHORAMIDASE HINT3"/>
    <property type="match status" value="1"/>
</dbReference>
<feature type="active site" description="Tele-AMP-histidine intermediate" evidence="3">
    <location>
        <position position="106"/>
    </location>
</feature>
<dbReference type="InterPro" id="IPR011146">
    <property type="entry name" value="HIT-like"/>
</dbReference>
<dbReference type="SUPFAM" id="SSF54197">
    <property type="entry name" value="HIT-like"/>
    <property type="match status" value="1"/>
</dbReference>
<evidence type="ECO:0000313" key="6">
    <source>
        <dbReference type="EMBL" id="KAG0449315.1"/>
    </source>
</evidence>
<evidence type="ECO:0000256" key="3">
    <source>
        <dbReference type="PIRSR" id="PIRSR601310-1"/>
    </source>
</evidence>
<feature type="short sequence motif" description="Histidine triad motif" evidence="4">
    <location>
        <begin position="102"/>
        <end position="106"/>
    </location>
</feature>
<gene>
    <name evidence="7" type="ORF">HPP92_020664</name>
    <name evidence="6" type="ORF">HPP92_027426</name>
</gene>
<keyword evidence="1" id="KW-0547">Nucleotide-binding</keyword>
<name>A0A835P949_VANPL</name>
<reference evidence="8 9" key="1">
    <citation type="journal article" date="2020" name="Nat. Food">
        <title>A phased Vanilla planifolia genome enables genetic improvement of flavour and production.</title>
        <authorList>
            <person name="Hasing T."/>
            <person name="Tang H."/>
            <person name="Brym M."/>
            <person name="Khazi F."/>
            <person name="Huang T."/>
            <person name="Chambers A.H."/>
        </authorList>
    </citation>
    <scope>NUCLEOTIDE SEQUENCE [LARGE SCALE GENOMIC DNA]</scope>
    <source>
        <tissue evidence="6">Leaf</tissue>
    </source>
</reference>